<gene>
    <name evidence="2" type="ORF">RhiirA1_466416</name>
</gene>
<feature type="chain" id="PRO_5014709349" evidence="1">
    <location>
        <begin position="18"/>
        <end position="62"/>
    </location>
</feature>
<dbReference type="AlphaFoldDB" id="A0A2N0RDZ8"/>
<evidence type="ECO:0000256" key="1">
    <source>
        <dbReference type="SAM" id="SignalP"/>
    </source>
</evidence>
<dbReference type="VEuPathDB" id="FungiDB:RhiirA1_466416"/>
<evidence type="ECO:0000313" key="3">
    <source>
        <dbReference type="Proteomes" id="UP000232688"/>
    </source>
</evidence>
<reference evidence="2 3" key="2">
    <citation type="submission" date="2017-10" db="EMBL/GenBank/DDBJ databases">
        <title>Genome analyses suggest a sexual origin of heterokaryosis in a supposedly ancient asexual fungus.</title>
        <authorList>
            <person name="Corradi N."/>
            <person name="Sedzielewska K."/>
            <person name="Noel J."/>
            <person name="Charron P."/>
            <person name="Farinelli L."/>
            <person name="Marton T."/>
            <person name="Kruger M."/>
            <person name="Pelin A."/>
            <person name="Brachmann A."/>
            <person name="Corradi N."/>
        </authorList>
    </citation>
    <scope>NUCLEOTIDE SEQUENCE [LARGE SCALE GENOMIC DNA]</scope>
    <source>
        <strain evidence="2 3">A1</strain>
    </source>
</reference>
<name>A0A2N0RDZ8_9GLOM</name>
<proteinExistence type="predicted"/>
<dbReference type="EMBL" id="LLXH01000972">
    <property type="protein sequence ID" value="PKC61531.1"/>
    <property type="molecule type" value="Genomic_DNA"/>
</dbReference>
<organism evidence="2 3">
    <name type="scientific">Rhizophagus irregularis</name>
    <dbReference type="NCBI Taxonomy" id="588596"/>
    <lineage>
        <taxon>Eukaryota</taxon>
        <taxon>Fungi</taxon>
        <taxon>Fungi incertae sedis</taxon>
        <taxon>Mucoromycota</taxon>
        <taxon>Glomeromycotina</taxon>
        <taxon>Glomeromycetes</taxon>
        <taxon>Glomerales</taxon>
        <taxon>Glomeraceae</taxon>
        <taxon>Rhizophagus</taxon>
    </lineage>
</organism>
<accession>A0A2N0RDZ8</accession>
<evidence type="ECO:0000313" key="2">
    <source>
        <dbReference type="EMBL" id="PKC61531.1"/>
    </source>
</evidence>
<comment type="caution">
    <text evidence="2">The sequence shown here is derived from an EMBL/GenBank/DDBJ whole genome shotgun (WGS) entry which is preliminary data.</text>
</comment>
<protein>
    <submittedName>
        <fullName evidence="2">Uncharacterized protein</fullName>
    </submittedName>
</protein>
<reference evidence="2 3" key="1">
    <citation type="submission" date="2017-10" db="EMBL/GenBank/DDBJ databases">
        <title>Extensive intraspecific genome diversity in a model arbuscular mycorrhizal fungus.</title>
        <authorList>
            <person name="Chen E.C.H."/>
            <person name="Morin E."/>
            <person name="Baudet D."/>
            <person name="Noel J."/>
            <person name="Ndikumana S."/>
            <person name="Charron P."/>
            <person name="St-Onge C."/>
            <person name="Giorgi J."/>
            <person name="Grigoriev I.V."/>
            <person name="Roux C."/>
            <person name="Martin F.M."/>
            <person name="Corradi N."/>
        </authorList>
    </citation>
    <scope>NUCLEOTIDE SEQUENCE [LARGE SCALE GENOMIC DNA]</scope>
    <source>
        <strain evidence="2 3">A1</strain>
    </source>
</reference>
<sequence>MVILALLTIVLYFLLRACPRFGDDLALFGDFGNCYNYDYEKKIRENDDDFYVEEYEVFQILN</sequence>
<dbReference type="Proteomes" id="UP000232688">
    <property type="component" value="Unassembled WGS sequence"/>
</dbReference>
<keyword evidence="1" id="KW-0732">Signal</keyword>
<feature type="signal peptide" evidence="1">
    <location>
        <begin position="1"/>
        <end position="17"/>
    </location>
</feature>